<keyword evidence="1" id="KW-0175">Coiled coil</keyword>
<feature type="coiled-coil region" evidence="1">
    <location>
        <begin position="41"/>
        <end position="75"/>
    </location>
</feature>
<sequence length="104" mass="12743">MLELEKFLSRIKSKMSNIFVLSLVVFLVWMLFFDNTNFITTFKLNSKLNNLEKEKEYYEENIQQVEKDRKELLSNTELLEKFARERYFMKKESEDLYIIVDHNE</sequence>
<reference evidence="3 4" key="1">
    <citation type="submission" date="2022-11" db="EMBL/GenBank/DDBJ databases">
        <title>The characterization of three novel Bacteroidetes species and genomic analysis of their roles in tidal elemental geochemical cycles.</title>
        <authorList>
            <person name="Ma K."/>
        </authorList>
    </citation>
    <scope>NUCLEOTIDE SEQUENCE [LARGE SCALE GENOMIC DNA]</scope>
    <source>
        <strain evidence="3 4">M17</strain>
    </source>
</reference>
<evidence type="ECO:0000313" key="3">
    <source>
        <dbReference type="EMBL" id="MCX2745011.1"/>
    </source>
</evidence>
<accession>A0ABT3RU25</accession>
<evidence type="ECO:0000256" key="2">
    <source>
        <dbReference type="SAM" id="Phobius"/>
    </source>
</evidence>
<gene>
    <name evidence="3" type="ORF">OO013_14100</name>
</gene>
<evidence type="ECO:0000313" key="4">
    <source>
        <dbReference type="Proteomes" id="UP001209885"/>
    </source>
</evidence>
<dbReference type="EMBL" id="JAPFQN010000007">
    <property type="protein sequence ID" value="MCX2745011.1"/>
    <property type="molecule type" value="Genomic_DNA"/>
</dbReference>
<proteinExistence type="predicted"/>
<organism evidence="3 4">
    <name type="scientific">Mangrovivirga halotolerans</name>
    <dbReference type="NCBI Taxonomy" id="2993936"/>
    <lineage>
        <taxon>Bacteria</taxon>
        <taxon>Pseudomonadati</taxon>
        <taxon>Bacteroidota</taxon>
        <taxon>Cytophagia</taxon>
        <taxon>Cytophagales</taxon>
        <taxon>Mangrovivirgaceae</taxon>
        <taxon>Mangrovivirga</taxon>
    </lineage>
</organism>
<evidence type="ECO:0000256" key="1">
    <source>
        <dbReference type="SAM" id="Coils"/>
    </source>
</evidence>
<dbReference type="Proteomes" id="UP001209885">
    <property type="component" value="Unassembled WGS sequence"/>
</dbReference>
<feature type="transmembrane region" description="Helical" evidence="2">
    <location>
        <begin position="15"/>
        <end position="33"/>
    </location>
</feature>
<keyword evidence="4" id="KW-1185">Reference proteome</keyword>
<keyword evidence="2" id="KW-0812">Transmembrane</keyword>
<name>A0ABT3RU25_9BACT</name>
<protein>
    <submittedName>
        <fullName evidence="3">Septum formation initiator family protein</fullName>
    </submittedName>
</protein>
<dbReference type="RefSeq" id="WP_266057572.1">
    <property type="nucleotide sequence ID" value="NZ_JAPFQN010000007.1"/>
</dbReference>
<comment type="caution">
    <text evidence="3">The sequence shown here is derived from an EMBL/GenBank/DDBJ whole genome shotgun (WGS) entry which is preliminary data.</text>
</comment>
<keyword evidence="2" id="KW-1133">Transmembrane helix</keyword>
<keyword evidence="2" id="KW-0472">Membrane</keyword>
<dbReference type="InterPro" id="IPR007060">
    <property type="entry name" value="FtsL/DivIC"/>
</dbReference>
<dbReference type="Pfam" id="PF04977">
    <property type="entry name" value="DivIC"/>
    <property type="match status" value="1"/>
</dbReference>